<keyword evidence="3" id="KW-1185">Reference proteome</keyword>
<dbReference type="InterPro" id="IPR046858">
    <property type="entry name" value="ChrB_N"/>
</dbReference>
<evidence type="ECO:0000313" key="2">
    <source>
        <dbReference type="EMBL" id="GLV54277.1"/>
    </source>
</evidence>
<gene>
    <name evidence="2" type="ORF">KDH_11250</name>
</gene>
<dbReference type="Pfam" id="PF20229">
    <property type="entry name" value="ChrB_N"/>
    <property type="match status" value="1"/>
</dbReference>
<sequence>MEARQARTWVLLVYKVPREPTSNRAYVWRKLKRLGALLVHDAVWVLPATPWTQEQLQWLAVEILELGGDAHVWVSHELLMGQEEALIQQFQQRVDTVYQEILDALRQEDADLIALSRKYQQVKMQDYFQSARGELVRTQLLTARGGRDV</sequence>
<protein>
    <recommendedName>
        <fullName evidence="1">ChrB N-terminal domain-containing protein</fullName>
    </recommendedName>
</protein>
<feature type="domain" description="ChrB N-terminal" evidence="1">
    <location>
        <begin position="24"/>
        <end position="111"/>
    </location>
</feature>
<accession>A0ABQ6FPD1</accession>
<name>A0ABQ6FPD1_9CHLR</name>
<proteinExistence type="predicted"/>
<evidence type="ECO:0000259" key="1">
    <source>
        <dbReference type="Pfam" id="PF20229"/>
    </source>
</evidence>
<comment type="caution">
    <text evidence="2">The sequence shown here is derived from an EMBL/GenBank/DDBJ whole genome shotgun (WGS) entry which is preliminary data.</text>
</comment>
<dbReference type="Proteomes" id="UP001344906">
    <property type="component" value="Unassembled WGS sequence"/>
</dbReference>
<dbReference type="EMBL" id="BSRI01000001">
    <property type="protein sequence ID" value="GLV54277.1"/>
    <property type="molecule type" value="Genomic_DNA"/>
</dbReference>
<dbReference type="RefSeq" id="WP_338247984.1">
    <property type="nucleotide sequence ID" value="NZ_BSRI01000001.1"/>
</dbReference>
<reference evidence="2 3" key="1">
    <citation type="submission" date="2023-02" db="EMBL/GenBank/DDBJ databases">
        <title>Dictyobacter halimunensis sp. nov., a new member of the class Ktedonobacteria from forest soil in a geothermal area.</title>
        <authorList>
            <person name="Rachmania M.K."/>
            <person name="Ningsih F."/>
            <person name="Sakai Y."/>
            <person name="Yabe S."/>
            <person name="Yokota A."/>
            <person name="Sjamsuridzal W."/>
        </authorList>
    </citation>
    <scope>NUCLEOTIDE SEQUENCE [LARGE SCALE GENOMIC DNA]</scope>
    <source>
        <strain evidence="2 3">S3.2.2.5</strain>
    </source>
</reference>
<organism evidence="2 3">
    <name type="scientific">Dictyobacter halimunensis</name>
    <dbReference type="NCBI Taxonomy" id="3026934"/>
    <lineage>
        <taxon>Bacteria</taxon>
        <taxon>Bacillati</taxon>
        <taxon>Chloroflexota</taxon>
        <taxon>Ktedonobacteria</taxon>
        <taxon>Ktedonobacterales</taxon>
        <taxon>Dictyobacteraceae</taxon>
        <taxon>Dictyobacter</taxon>
    </lineage>
</organism>
<evidence type="ECO:0000313" key="3">
    <source>
        <dbReference type="Proteomes" id="UP001344906"/>
    </source>
</evidence>